<dbReference type="PANTHER" id="PTHR46429:SF1">
    <property type="entry name" value="23S RRNA (GUANOSINE-2'-O-)-METHYLTRANSFERASE RLMB"/>
    <property type="match status" value="1"/>
</dbReference>
<proteinExistence type="predicted"/>
<dbReference type="InterPro" id="IPR004441">
    <property type="entry name" value="rRNA_MeTrfase_TrmH"/>
</dbReference>
<dbReference type="SUPFAM" id="SSF75217">
    <property type="entry name" value="alpha/beta knot"/>
    <property type="match status" value="1"/>
</dbReference>
<keyword evidence="1 4" id="KW-0489">Methyltransferase</keyword>
<evidence type="ECO:0000259" key="3">
    <source>
        <dbReference type="Pfam" id="PF00588"/>
    </source>
</evidence>
<gene>
    <name evidence="4" type="primary">rlmB</name>
</gene>
<dbReference type="GO" id="GO:0005829">
    <property type="term" value="C:cytosol"/>
    <property type="evidence" value="ECO:0007669"/>
    <property type="project" value="TreeGrafter"/>
</dbReference>
<dbReference type="InterPro" id="IPR001537">
    <property type="entry name" value="SpoU_MeTrfase"/>
</dbReference>
<dbReference type="PANTHER" id="PTHR46429">
    <property type="entry name" value="23S RRNA (GUANOSINE-2'-O-)-METHYLTRANSFERASE RLMB"/>
    <property type="match status" value="1"/>
</dbReference>
<evidence type="ECO:0000313" key="4">
    <source>
        <dbReference type="EMBL" id="AIF10677.1"/>
    </source>
</evidence>
<dbReference type="GO" id="GO:0008173">
    <property type="term" value="F:RNA methyltransferase activity"/>
    <property type="evidence" value="ECO:0007669"/>
    <property type="project" value="InterPro"/>
</dbReference>
<dbReference type="Gene3D" id="3.40.1280.10">
    <property type="match status" value="1"/>
</dbReference>
<evidence type="ECO:0000256" key="2">
    <source>
        <dbReference type="ARBA" id="ARBA00022679"/>
    </source>
</evidence>
<dbReference type="GO" id="GO:0003723">
    <property type="term" value="F:RNA binding"/>
    <property type="evidence" value="ECO:0007669"/>
    <property type="project" value="InterPro"/>
</dbReference>
<dbReference type="GO" id="GO:0006396">
    <property type="term" value="P:RNA processing"/>
    <property type="evidence" value="ECO:0007669"/>
    <property type="project" value="InterPro"/>
</dbReference>
<dbReference type="InterPro" id="IPR029028">
    <property type="entry name" value="Alpha/beta_knot_MTases"/>
</dbReference>
<feature type="domain" description="tRNA/rRNA methyltransferase SpoU type" evidence="3">
    <location>
        <begin position="101"/>
        <end position="236"/>
    </location>
</feature>
<sequence length="246" mass="26344">MTLQRTGIEAVSAALDEMEEGGEPVTLILSKQQAQSPELSAILERASILGIPHEEGTLNDLWRMAIGTSPGSEAPDVLALVGRQPDGTLQEVCARGGLVWLLIGVRYAVNIGFSIRTAEVSGASAIIIDTDVNHVERRTALRASMRAHRFLPTLWLDANEVIAEGKAAGFTIIGVEDVGAVEPWDAELTGNLLCIIGGEHDGIPPEVLEQCDQLVKLPMAGFVPSYNLQVATAVIALEALRQRRSH</sequence>
<keyword evidence="2 4" id="KW-0808">Transferase</keyword>
<name>A0A075H8B2_9EURY</name>
<dbReference type="AlphaFoldDB" id="A0A075H8B2"/>
<reference evidence="4" key="1">
    <citation type="journal article" date="2014" name="Genome Biol. Evol.">
        <title>Pangenome evidence for extensive interdomain horizontal transfer affecting lineage core and shell genes in uncultured planktonic thaumarchaeota and euryarchaeota.</title>
        <authorList>
            <person name="Deschamps P."/>
            <person name="Zivanovic Y."/>
            <person name="Moreira D."/>
            <person name="Rodriguez-Valera F."/>
            <person name="Lopez-Garcia P."/>
        </authorList>
    </citation>
    <scope>NUCLEOTIDE SEQUENCE</scope>
</reference>
<protein>
    <submittedName>
        <fullName evidence="4">RNA methyltransferase (RlmB)</fullName>
        <ecNumber evidence="4">2.1.1.185</ecNumber>
    </submittedName>
</protein>
<accession>A0A075H8B2</accession>
<dbReference type="InterPro" id="IPR029026">
    <property type="entry name" value="tRNA_m1G_MTases_N"/>
</dbReference>
<dbReference type="EC" id="2.1.1.185" evidence="4"/>
<dbReference type="EMBL" id="KF900897">
    <property type="protein sequence ID" value="AIF10677.1"/>
    <property type="molecule type" value="Genomic_DNA"/>
</dbReference>
<dbReference type="Pfam" id="PF00588">
    <property type="entry name" value="SpoU_methylase"/>
    <property type="match status" value="1"/>
</dbReference>
<evidence type="ECO:0000256" key="1">
    <source>
        <dbReference type="ARBA" id="ARBA00022603"/>
    </source>
</evidence>
<organism evidence="4">
    <name type="scientific">uncultured marine group II/III euryarchaeote KM3_46_H05</name>
    <dbReference type="NCBI Taxonomy" id="1456450"/>
    <lineage>
        <taxon>Archaea</taxon>
        <taxon>Methanobacteriati</taxon>
        <taxon>Methanobacteriota</taxon>
        <taxon>environmental samples</taxon>
    </lineage>
</organism>
<dbReference type="GO" id="GO:0032259">
    <property type="term" value="P:methylation"/>
    <property type="evidence" value="ECO:0007669"/>
    <property type="project" value="UniProtKB-KW"/>
</dbReference>